<dbReference type="EMBL" id="CAJPDT010000038">
    <property type="protein sequence ID" value="CAF9925146.1"/>
    <property type="molecule type" value="Genomic_DNA"/>
</dbReference>
<accession>A0A8H3FQ21</accession>
<keyword evidence="2" id="KW-1133">Transmembrane helix</keyword>
<dbReference type="Pfam" id="PF03229">
    <property type="entry name" value="Alpha_GJ"/>
    <property type="match status" value="1"/>
</dbReference>
<feature type="transmembrane region" description="Helical" evidence="2">
    <location>
        <begin position="79"/>
        <end position="100"/>
    </location>
</feature>
<evidence type="ECO:0000313" key="3">
    <source>
        <dbReference type="EMBL" id="CAF9925146.1"/>
    </source>
</evidence>
<feature type="region of interest" description="Disordered" evidence="1">
    <location>
        <begin position="23"/>
        <end position="70"/>
    </location>
</feature>
<gene>
    <name evidence="3" type="ORF">IMSHALPRED_006395</name>
</gene>
<feature type="compositionally biased region" description="Basic and acidic residues" evidence="1">
    <location>
        <begin position="166"/>
        <end position="175"/>
    </location>
</feature>
<feature type="compositionally biased region" description="Low complexity" evidence="1">
    <location>
        <begin position="28"/>
        <end position="67"/>
    </location>
</feature>
<evidence type="ECO:0000256" key="2">
    <source>
        <dbReference type="SAM" id="Phobius"/>
    </source>
</evidence>
<evidence type="ECO:0000256" key="1">
    <source>
        <dbReference type="SAM" id="MobiDB-lite"/>
    </source>
</evidence>
<comment type="caution">
    <text evidence="3">The sequence shown here is derived from an EMBL/GenBank/DDBJ whole genome shotgun (WGS) entry which is preliminary data.</text>
</comment>
<keyword evidence="2" id="KW-0472">Membrane</keyword>
<dbReference type="AlphaFoldDB" id="A0A8H3FQ21"/>
<name>A0A8H3FQ21_9LECA</name>
<sequence length="175" mass="18680">MLTIQKWYQGVCPDAGKGAPNFGSVAQGPTTSSTAATAGTTTATATTAPSASATTTNQQDSNSSTNPTPGPWMSTHWRWIVMLIVIIVGLTALAVGGWFFHRQYHRKREAQWALGSRVDMTTWGPGQSVHDLGYYGSGTAVGAGALPDKGKAREQVRGMNEPPPARMKENRLSKF</sequence>
<dbReference type="OrthoDB" id="5426355at2759"/>
<reference evidence="3" key="1">
    <citation type="submission" date="2021-03" db="EMBL/GenBank/DDBJ databases">
        <authorList>
            <person name="Tagirdzhanova G."/>
        </authorList>
    </citation>
    <scope>NUCLEOTIDE SEQUENCE</scope>
</reference>
<keyword evidence="4" id="KW-1185">Reference proteome</keyword>
<dbReference type="Proteomes" id="UP000664534">
    <property type="component" value="Unassembled WGS sequence"/>
</dbReference>
<organism evidence="3 4">
    <name type="scientific">Imshaugia aleurites</name>
    <dbReference type="NCBI Taxonomy" id="172621"/>
    <lineage>
        <taxon>Eukaryota</taxon>
        <taxon>Fungi</taxon>
        <taxon>Dikarya</taxon>
        <taxon>Ascomycota</taxon>
        <taxon>Pezizomycotina</taxon>
        <taxon>Lecanoromycetes</taxon>
        <taxon>OSLEUM clade</taxon>
        <taxon>Lecanoromycetidae</taxon>
        <taxon>Lecanorales</taxon>
        <taxon>Lecanorineae</taxon>
        <taxon>Parmeliaceae</taxon>
        <taxon>Imshaugia</taxon>
    </lineage>
</organism>
<protein>
    <submittedName>
        <fullName evidence="3">Uncharacterized protein</fullName>
    </submittedName>
</protein>
<proteinExistence type="predicted"/>
<dbReference type="InterPro" id="IPR004913">
    <property type="entry name" value="Herpes_gJ"/>
</dbReference>
<evidence type="ECO:0000313" key="4">
    <source>
        <dbReference type="Proteomes" id="UP000664534"/>
    </source>
</evidence>
<feature type="region of interest" description="Disordered" evidence="1">
    <location>
        <begin position="145"/>
        <end position="175"/>
    </location>
</feature>
<keyword evidence="2" id="KW-0812">Transmembrane</keyword>